<keyword evidence="5" id="KW-1185">Reference proteome</keyword>
<sequence>MTGKLPPRGILGIRKDPKKQILFSFKTRQGDEWPETDSDDSDYLPSDEASAPSSKQQPKKKLLYIYSRTPKSARIDSAAHDKKKHSFDLPKRTHKKQSICTTSVIDGESSATANCGIWGERIPLELLLNIFEYVVDSSGSLPFLCRAAKVCRLWCSAACHPRLWSKVDLSYGWVKSTEKTLAWLSENRLSCTTDLNLSTWKSLTLTGVQHLTTHCHMLQTLNLSYCIKLTSAAIRLLVDHCPNLTSVDLSSLQTDAVSCQCLKYLVEKTGHSLKQFNVSGNILTGFLSVLKAMSESCPNLEVLEVSNARFSTDVLMLNIPAMQSGFQHMRVIRFANSKVAMAAEAPPKNMEESRGFPELEELSLAWGGGTSNRNVTDNFLSSILKNSLGLRLLDIRGCVNLSTECLAAIPVTDLCYLHISRSSVGRDGVLCTILSKWRHSLQELDLSWNQYPDTSLDLAVKQLAESPESCPLSSIDLTGVSLSWATVRMLLTGCPKLTLMNLTSCRGLPRGKKRLYEGLHLSELKRDFTETTGDD</sequence>
<comment type="caution">
    <text evidence="4">The sequence shown here is derived from an EMBL/GenBank/DDBJ whole genome shotgun (WGS) entry which is preliminary data.</text>
</comment>
<dbReference type="Pfam" id="PF12937">
    <property type="entry name" value="F-box-like"/>
    <property type="match status" value="1"/>
</dbReference>
<proteinExistence type="predicted"/>
<dbReference type="InterPro" id="IPR001810">
    <property type="entry name" value="F-box_dom"/>
</dbReference>
<protein>
    <recommendedName>
        <fullName evidence="3">F-box domain-containing protein</fullName>
    </recommendedName>
</protein>
<accession>A0AAD9KY20</accession>
<evidence type="ECO:0000313" key="4">
    <source>
        <dbReference type="EMBL" id="KAK2179779.1"/>
    </source>
</evidence>
<dbReference type="GO" id="GO:0031146">
    <property type="term" value="P:SCF-dependent proteasomal ubiquitin-dependent protein catabolic process"/>
    <property type="evidence" value="ECO:0007669"/>
    <property type="project" value="TreeGrafter"/>
</dbReference>
<dbReference type="Gene3D" id="3.80.10.10">
    <property type="entry name" value="Ribonuclease Inhibitor"/>
    <property type="match status" value="1"/>
</dbReference>
<gene>
    <name evidence="4" type="ORF">NP493_473g02026</name>
</gene>
<dbReference type="SUPFAM" id="SSF81383">
    <property type="entry name" value="F-box domain"/>
    <property type="match status" value="1"/>
</dbReference>
<dbReference type="EMBL" id="JAODUO010000473">
    <property type="protein sequence ID" value="KAK2179779.1"/>
    <property type="molecule type" value="Genomic_DNA"/>
</dbReference>
<feature type="compositionally biased region" description="Acidic residues" evidence="2">
    <location>
        <begin position="32"/>
        <end position="42"/>
    </location>
</feature>
<dbReference type="GO" id="GO:0019005">
    <property type="term" value="C:SCF ubiquitin ligase complex"/>
    <property type="evidence" value="ECO:0007669"/>
    <property type="project" value="InterPro"/>
</dbReference>
<keyword evidence="1" id="KW-0833">Ubl conjugation pathway</keyword>
<dbReference type="SUPFAM" id="SSF52047">
    <property type="entry name" value="RNI-like"/>
    <property type="match status" value="1"/>
</dbReference>
<dbReference type="Proteomes" id="UP001209878">
    <property type="component" value="Unassembled WGS sequence"/>
</dbReference>
<feature type="domain" description="F-box" evidence="3">
    <location>
        <begin position="121"/>
        <end position="169"/>
    </location>
</feature>
<dbReference type="InterPro" id="IPR036047">
    <property type="entry name" value="F-box-like_dom_sf"/>
</dbReference>
<evidence type="ECO:0000259" key="3">
    <source>
        <dbReference type="Pfam" id="PF12937"/>
    </source>
</evidence>
<dbReference type="SMART" id="SM00367">
    <property type="entry name" value="LRR_CC"/>
    <property type="match status" value="4"/>
</dbReference>
<name>A0AAD9KY20_RIDPI</name>
<dbReference type="Gene3D" id="1.20.1280.50">
    <property type="match status" value="1"/>
</dbReference>
<dbReference type="PANTHER" id="PTHR13318">
    <property type="entry name" value="PARTNER OF PAIRED, ISOFORM B-RELATED"/>
    <property type="match status" value="1"/>
</dbReference>
<dbReference type="InterPro" id="IPR047922">
    <property type="entry name" value="FBXL6_F-box"/>
</dbReference>
<dbReference type="CDD" id="cd22119">
    <property type="entry name" value="F-box_FBXL6"/>
    <property type="match status" value="1"/>
</dbReference>
<feature type="region of interest" description="Disordered" evidence="2">
    <location>
        <begin position="25"/>
        <end position="58"/>
    </location>
</feature>
<dbReference type="InterPro" id="IPR006553">
    <property type="entry name" value="Leu-rich_rpt_Cys-con_subtyp"/>
</dbReference>
<dbReference type="InterPro" id="IPR032675">
    <property type="entry name" value="LRR_dom_sf"/>
</dbReference>
<evidence type="ECO:0000256" key="2">
    <source>
        <dbReference type="SAM" id="MobiDB-lite"/>
    </source>
</evidence>
<evidence type="ECO:0000256" key="1">
    <source>
        <dbReference type="ARBA" id="ARBA00022786"/>
    </source>
</evidence>
<dbReference type="AlphaFoldDB" id="A0AAD9KY20"/>
<evidence type="ECO:0000313" key="5">
    <source>
        <dbReference type="Proteomes" id="UP001209878"/>
    </source>
</evidence>
<reference evidence="4" key="1">
    <citation type="journal article" date="2023" name="Mol. Biol. Evol.">
        <title>Third-Generation Sequencing Reveals the Adaptive Role of the Epigenome in Three Deep-Sea Polychaetes.</title>
        <authorList>
            <person name="Perez M."/>
            <person name="Aroh O."/>
            <person name="Sun Y."/>
            <person name="Lan Y."/>
            <person name="Juniper S.K."/>
            <person name="Young C.R."/>
            <person name="Angers B."/>
            <person name="Qian P.Y."/>
        </authorList>
    </citation>
    <scope>NUCLEOTIDE SEQUENCE</scope>
    <source>
        <strain evidence="4">R07B-5</strain>
    </source>
</reference>
<organism evidence="4 5">
    <name type="scientific">Ridgeia piscesae</name>
    <name type="common">Tubeworm</name>
    <dbReference type="NCBI Taxonomy" id="27915"/>
    <lineage>
        <taxon>Eukaryota</taxon>
        <taxon>Metazoa</taxon>
        <taxon>Spiralia</taxon>
        <taxon>Lophotrochozoa</taxon>
        <taxon>Annelida</taxon>
        <taxon>Polychaeta</taxon>
        <taxon>Sedentaria</taxon>
        <taxon>Canalipalpata</taxon>
        <taxon>Sabellida</taxon>
        <taxon>Siboglinidae</taxon>
        <taxon>Ridgeia</taxon>
    </lineage>
</organism>